<dbReference type="KEGG" id="ffa:FFWV33_03695"/>
<dbReference type="AlphaFoldDB" id="A0A2S1LAD5"/>
<dbReference type="Proteomes" id="UP000244527">
    <property type="component" value="Chromosome"/>
</dbReference>
<name>A0A2S1LAD5_9FLAO</name>
<organism evidence="1 2">
    <name type="scientific">Flavobacterium faecale</name>
    <dbReference type="NCBI Taxonomy" id="1355330"/>
    <lineage>
        <taxon>Bacteria</taxon>
        <taxon>Pseudomonadati</taxon>
        <taxon>Bacteroidota</taxon>
        <taxon>Flavobacteriia</taxon>
        <taxon>Flavobacteriales</taxon>
        <taxon>Flavobacteriaceae</taxon>
        <taxon>Flavobacterium</taxon>
    </lineage>
</organism>
<dbReference type="Pfam" id="PF12669">
    <property type="entry name" value="FeoB_associated"/>
    <property type="match status" value="1"/>
</dbReference>
<sequence length="43" mass="4813">MMQEILAFTALAIAVGFIAKKYFWKKKKNSKNNCGSDTDCGCH</sequence>
<proteinExistence type="predicted"/>
<reference evidence="1 2" key="1">
    <citation type="submission" date="2017-04" db="EMBL/GenBank/DDBJ databases">
        <title>Compelte genome sequence of WV33.</title>
        <authorList>
            <person name="Lee P.C."/>
        </authorList>
    </citation>
    <scope>NUCLEOTIDE SEQUENCE [LARGE SCALE GENOMIC DNA]</scope>
    <source>
        <strain evidence="1 2">WV33</strain>
    </source>
</reference>
<gene>
    <name evidence="1" type="ORF">FFWV33_03695</name>
</gene>
<evidence type="ECO:0000313" key="2">
    <source>
        <dbReference type="Proteomes" id="UP000244527"/>
    </source>
</evidence>
<evidence type="ECO:0000313" key="1">
    <source>
        <dbReference type="EMBL" id="AWG20705.1"/>
    </source>
</evidence>
<accession>A0A2S1LAD5</accession>
<dbReference type="EMBL" id="CP020918">
    <property type="protein sequence ID" value="AWG20705.1"/>
    <property type="molecule type" value="Genomic_DNA"/>
</dbReference>
<keyword evidence="2" id="KW-1185">Reference proteome</keyword>
<protein>
    <submittedName>
        <fullName evidence="1">FeoB-associated Cys-rich membrane protein</fullName>
    </submittedName>
</protein>